<evidence type="ECO:0000313" key="2">
    <source>
        <dbReference type="Proteomes" id="UP000694568"/>
    </source>
</evidence>
<sequence length="109" mass="12465">MLFSFHWERALHSGYIYTLRIQILSVIFSVICNELEGSLLKMDTFNIDIFIVHFKARWWFFPPCLTGRICCFFYSCGASVRACAQNRAGLAVLSWPSLGSLAPCLHILL</sequence>
<organism evidence="1 2">
    <name type="scientific">Sander lucioperca</name>
    <name type="common">Pike-perch</name>
    <name type="synonym">Perca lucioperca</name>
    <dbReference type="NCBI Taxonomy" id="283035"/>
    <lineage>
        <taxon>Eukaryota</taxon>
        <taxon>Metazoa</taxon>
        <taxon>Chordata</taxon>
        <taxon>Craniata</taxon>
        <taxon>Vertebrata</taxon>
        <taxon>Euteleostomi</taxon>
        <taxon>Actinopterygii</taxon>
        <taxon>Neopterygii</taxon>
        <taxon>Teleostei</taxon>
        <taxon>Neoteleostei</taxon>
        <taxon>Acanthomorphata</taxon>
        <taxon>Eupercaria</taxon>
        <taxon>Perciformes</taxon>
        <taxon>Percoidei</taxon>
        <taxon>Percidae</taxon>
        <taxon>Luciopercinae</taxon>
        <taxon>Sander</taxon>
    </lineage>
</organism>
<keyword evidence="2" id="KW-1185">Reference proteome</keyword>
<protein>
    <submittedName>
        <fullName evidence="1">Uncharacterized protein</fullName>
    </submittedName>
</protein>
<dbReference type="Ensembl" id="ENSSLUT00000006578.1">
    <property type="protein sequence ID" value="ENSSLUP00000006417.1"/>
    <property type="gene ID" value="ENSSLUG00000002812.1"/>
</dbReference>
<dbReference type="AlphaFoldDB" id="A0A8D0CRP0"/>
<name>A0A8D0CRP0_SANLU</name>
<reference evidence="1" key="2">
    <citation type="submission" date="2025-09" db="UniProtKB">
        <authorList>
            <consortium name="Ensembl"/>
        </authorList>
    </citation>
    <scope>IDENTIFICATION</scope>
</reference>
<evidence type="ECO:0000313" key="1">
    <source>
        <dbReference type="Ensembl" id="ENSSLUP00000006417.1"/>
    </source>
</evidence>
<accession>A0A8D0CRP0</accession>
<proteinExistence type="predicted"/>
<dbReference type="Proteomes" id="UP000694568">
    <property type="component" value="Unplaced"/>
</dbReference>
<reference evidence="1" key="1">
    <citation type="submission" date="2025-08" db="UniProtKB">
        <authorList>
            <consortium name="Ensembl"/>
        </authorList>
    </citation>
    <scope>IDENTIFICATION</scope>
</reference>